<dbReference type="RefSeq" id="WP_199194484.1">
    <property type="nucleotide sequence ID" value="NZ_PZHR01000151.1"/>
</dbReference>
<dbReference type="Pfam" id="PF08428">
    <property type="entry name" value="Rib"/>
    <property type="match status" value="4"/>
</dbReference>
<accession>A0A2T4S7C4</accession>
<evidence type="ECO:0000259" key="2">
    <source>
        <dbReference type="Pfam" id="PF08428"/>
    </source>
</evidence>
<feature type="compositionally biased region" description="Low complexity" evidence="1">
    <location>
        <begin position="1"/>
        <end position="17"/>
    </location>
</feature>
<name>A0A2T4S7C4_9STAP</name>
<dbReference type="Proteomes" id="UP000240400">
    <property type="component" value="Unassembled WGS sequence"/>
</dbReference>
<dbReference type="InterPro" id="IPR059115">
    <property type="entry name" value="Rib"/>
</dbReference>
<feature type="region of interest" description="Disordered" evidence="1">
    <location>
        <begin position="30"/>
        <end position="260"/>
    </location>
</feature>
<feature type="domain" description="Rib" evidence="2">
    <location>
        <begin position="119"/>
        <end position="201"/>
    </location>
</feature>
<dbReference type="InterPro" id="IPR041498">
    <property type="entry name" value="Big_6"/>
</dbReference>
<evidence type="ECO:0000259" key="4">
    <source>
        <dbReference type="Pfam" id="PF18957"/>
    </source>
</evidence>
<feature type="region of interest" description="Disordered" evidence="1">
    <location>
        <begin position="1"/>
        <end position="20"/>
    </location>
</feature>
<feature type="compositionally biased region" description="Low complexity" evidence="1">
    <location>
        <begin position="88"/>
        <end position="103"/>
    </location>
</feature>
<dbReference type="Pfam" id="PF18957">
    <property type="entry name" value="RibLong"/>
    <property type="match status" value="1"/>
</dbReference>
<feature type="domain" description="Rib" evidence="2">
    <location>
        <begin position="33"/>
        <end position="115"/>
    </location>
</feature>
<evidence type="ECO:0000313" key="5">
    <source>
        <dbReference type="EMBL" id="PTK56335.1"/>
    </source>
</evidence>
<dbReference type="EMBL" id="PZHR01000151">
    <property type="protein sequence ID" value="PTK56335.1"/>
    <property type="molecule type" value="Genomic_DNA"/>
</dbReference>
<comment type="caution">
    <text evidence="5">The sequence shown here is derived from an EMBL/GenBank/DDBJ whole genome shotgun (WGS) entry which is preliminary data.</text>
</comment>
<dbReference type="InterPro" id="IPR013783">
    <property type="entry name" value="Ig-like_fold"/>
</dbReference>
<dbReference type="Gene3D" id="2.60.40.10">
    <property type="entry name" value="Immunoglobulins"/>
    <property type="match status" value="1"/>
</dbReference>
<dbReference type="NCBIfam" id="TIGR02331">
    <property type="entry name" value="rib_alpha"/>
    <property type="match status" value="3"/>
</dbReference>
<dbReference type="InterPro" id="IPR012706">
    <property type="entry name" value="Rib_alpha_Esp_rpt"/>
</dbReference>
<feature type="non-terminal residue" evidence="5">
    <location>
        <position position="1"/>
    </location>
</feature>
<gene>
    <name evidence="5" type="ORF">BUZ61_13235</name>
</gene>
<protein>
    <submittedName>
        <fullName evidence="5">YSIRK signal domain/LPXTG anchor domain surface protein</fullName>
    </submittedName>
</protein>
<dbReference type="AlphaFoldDB" id="A0A2T4S7C4"/>
<proteinExistence type="predicted"/>
<reference evidence="5 6" key="1">
    <citation type="journal article" date="2016" name="Front. Microbiol.">
        <title>Comprehensive Phylogenetic Analysis of Bovine Non-aureus Staphylococci Species Based on Whole-Genome Sequencing.</title>
        <authorList>
            <person name="Naushad S."/>
            <person name="Barkema H.W."/>
            <person name="Luby C."/>
            <person name="Condas L.A."/>
            <person name="Nobrega D.B."/>
            <person name="Carson D.A."/>
            <person name="De Buck J."/>
        </authorList>
    </citation>
    <scope>NUCLEOTIDE SEQUENCE [LARGE SCALE GENOMIC DNA]</scope>
    <source>
        <strain evidence="5 6">SNUC 4337</strain>
    </source>
</reference>
<feature type="compositionally biased region" description="Low complexity" evidence="1">
    <location>
        <begin position="176"/>
        <end position="189"/>
    </location>
</feature>
<feature type="domain" description="Rib" evidence="2">
    <location>
        <begin position="205"/>
        <end position="287"/>
    </location>
</feature>
<dbReference type="InterPro" id="IPR044055">
    <property type="entry name" value="RibLong"/>
</dbReference>
<dbReference type="Pfam" id="PF17936">
    <property type="entry name" value="Big_6"/>
    <property type="match status" value="1"/>
</dbReference>
<feature type="domain" description="Rib" evidence="2">
    <location>
        <begin position="2"/>
        <end position="29"/>
    </location>
</feature>
<feature type="non-terminal residue" evidence="5">
    <location>
        <position position="493"/>
    </location>
</feature>
<dbReference type="NCBIfam" id="NF038186">
    <property type="entry name" value="YPDG_rpt"/>
    <property type="match status" value="1"/>
</dbReference>
<evidence type="ECO:0000256" key="1">
    <source>
        <dbReference type="SAM" id="MobiDB-lite"/>
    </source>
</evidence>
<organism evidence="5 6">
    <name type="scientific">Staphylococcus nepalensis</name>
    <dbReference type="NCBI Taxonomy" id="214473"/>
    <lineage>
        <taxon>Bacteria</taxon>
        <taxon>Bacillati</taxon>
        <taxon>Bacillota</taxon>
        <taxon>Bacilli</taxon>
        <taxon>Bacillales</taxon>
        <taxon>Staphylococcaceae</taxon>
        <taxon>Staphylococcus</taxon>
    </lineage>
</organism>
<feature type="domain" description="Bacterial Ig" evidence="3">
    <location>
        <begin position="389"/>
        <end position="471"/>
    </location>
</feature>
<evidence type="ECO:0000313" key="6">
    <source>
        <dbReference type="Proteomes" id="UP000240400"/>
    </source>
</evidence>
<feature type="domain" description="Long Rib" evidence="4">
    <location>
        <begin position="292"/>
        <end position="384"/>
    </location>
</feature>
<sequence length="493" mass="52682">NTSGTTPVDVTVTYPDGTQDHVKVPVHVGEQSQNEQYEPEVKDITKPFGEPTTADEVKNNVKVPGFPTEGEQPKVTLDDPSQLPDGKTPGTTPVDVTVTYPDGTQDHVKVPVHVGEQPQNEKYEPEVTEITKPFGEPTTADEVKNNVKVPGFPTEGDQPKVTLDDPTQLPDGNTSGTTPVDVTVTYPDGTQDHVKVPVHVGEQPQNEQYEPEVKDITKPFGEPTTADEVKNNVKVPGFPTEGEQPKVTLDDPSQLPDGNTPGTTLVDVTVTYPDGTQDHVKVPVTVHPQLDADVYTPAYNDVQANPGEIVKIPQVGDKAPDGTQFEIPKDLELKDGWTTTVDPKTGELTVTVPQNAEEGEVATIKVIATYPDGIKAAVEVNVTVHDTIAPEAPFVNPIEAGDKVVTGTGKEPGAKVTVTFPDGSTVTTTVDKDDNWKVDVPFNVTLKDGDKVTAVAIDERGNVSKSTTVIVVGNKAGVPTPHSSKVQLQNSHT</sequence>
<evidence type="ECO:0000259" key="3">
    <source>
        <dbReference type="Pfam" id="PF17936"/>
    </source>
</evidence>